<dbReference type="EMBL" id="MK072243">
    <property type="protein sequence ID" value="AYV80434.1"/>
    <property type="molecule type" value="Genomic_DNA"/>
</dbReference>
<sequence>MTTLNCLDLCSDTASHTFVNGRLYAIAPRRVRVNGKEILIKPKRSMVDNISPEQICFEKVSSEFTLDVNGETITIPCIYPSYKGIDWKPVAFYFSTSTRGNLLKMSIDYDIDIII</sequence>
<evidence type="ECO:0000313" key="1">
    <source>
        <dbReference type="EMBL" id="AYV80434.1"/>
    </source>
</evidence>
<reference evidence="1" key="1">
    <citation type="submission" date="2018-10" db="EMBL/GenBank/DDBJ databases">
        <title>Hidden diversity of soil giant viruses.</title>
        <authorList>
            <person name="Schulz F."/>
            <person name="Alteio L."/>
            <person name="Goudeau D."/>
            <person name="Ryan E.M."/>
            <person name="Malmstrom R.R."/>
            <person name="Blanchard J."/>
            <person name="Woyke T."/>
        </authorList>
    </citation>
    <scope>NUCLEOTIDE SEQUENCE</scope>
    <source>
        <strain evidence="1">HAV1</strain>
    </source>
</reference>
<accession>A0A3G5A1Q3</accession>
<proteinExistence type="predicted"/>
<name>A0A3G5A1Q3_9VIRU</name>
<organism evidence="1">
    <name type="scientific">Harvfovirus sp</name>
    <dbReference type="NCBI Taxonomy" id="2487768"/>
    <lineage>
        <taxon>Viruses</taxon>
        <taxon>Varidnaviria</taxon>
        <taxon>Bamfordvirae</taxon>
        <taxon>Nucleocytoviricota</taxon>
        <taxon>Megaviricetes</taxon>
        <taxon>Imitervirales</taxon>
        <taxon>Mimiviridae</taxon>
        <taxon>Klosneuvirinae</taxon>
    </lineage>
</organism>
<gene>
    <name evidence="1" type="ORF">Harvfovirus1_59</name>
</gene>
<protein>
    <submittedName>
        <fullName evidence="1">Uncharacterized protein</fullName>
    </submittedName>
</protein>